<sequence length="133" mass="14406">MEGHAATSARLLAMGSLSIRDYLKTALPQQDMLDIVPAPSAPSAKPAPEPQPNQAEGKAEVPFYIKRRGKGKGRPVMYNWSHSSVAQIYVTVEFDDMQATSTGDAGGIKEAKEQACMVLAARILARNARRITH</sequence>
<evidence type="ECO:0000256" key="1">
    <source>
        <dbReference type="SAM" id="MobiDB-lite"/>
    </source>
</evidence>
<gene>
    <name evidence="2" type="ORF">PaG_05799</name>
</gene>
<protein>
    <submittedName>
        <fullName evidence="2">Uncharacterized protein</fullName>
    </submittedName>
</protein>
<dbReference type="EMBL" id="AWNI01000038">
    <property type="protein sequence ID" value="ETS60251.1"/>
    <property type="molecule type" value="Genomic_DNA"/>
</dbReference>
<feature type="region of interest" description="Disordered" evidence="1">
    <location>
        <begin position="35"/>
        <end position="61"/>
    </location>
</feature>
<dbReference type="OrthoDB" id="2555303at2759"/>
<dbReference type="Proteomes" id="UP000019462">
    <property type="component" value="Unassembled WGS sequence"/>
</dbReference>
<proteinExistence type="predicted"/>
<accession>W3VHS3</accession>
<evidence type="ECO:0000313" key="3">
    <source>
        <dbReference type="Proteomes" id="UP000019462"/>
    </source>
</evidence>
<dbReference type="HOGENOM" id="CLU_128366_0_0_1"/>
<reference evidence="2 3" key="1">
    <citation type="journal article" date="2014" name="Genome Announc.">
        <title>Genome sequence of the basidiomycetous fungus Pseudozyma aphidis DSM70725, an efficient producer of biosurfactant mannosylerythritol lipids.</title>
        <authorList>
            <person name="Lorenz S."/>
            <person name="Guenther M."/>
            <person name="Grumaz C."/>
            <person name="Rupp S."/>
            <person name="Zibek S."/>
            <person name="Sohn K."/>
        </authorList>
    </citation>
    <scope>NUCLEOTIDE SEQUENCE [LARGE SCALE GENOMIC DNA]</scope>
    <source>
        <strain evidence="3">ATCC 32657 / CBS 517.83 / DSM 70725 / JCM 10318 / NBRC 10182 / NRRL Y-7954 / St-0401</strain>
    </source>
</reference>
<comment type="caution">
    <text evidence="2">The sequence shown here is derived from an EMBL/GenBank/DDBJ whole genome shotgun (WGS) entry which is preliminary data.</text>
</comment>
<keyword evidence="3" id="KW-1185">Reference proteome</keyword>
<dbReference type="AlphaFoldDB" id="W3VHS3"/>
<organism evidence="2 3">
    <name type="scientific">Moesziomyces aphidis</name>
    <name type="common">Pseudozyma aphidis</name>
    <dbReference type="NCBI Taxonomy" id="84754"/>
    <lineage>
        <taxon>Eukaryota</taxon>
        <taxon>Fungi</taxon>
        <taxon>Dikarya</taxon>
        <taxon>Basidiomycota</taxon>
        <taxon>Ustilaginomycotina</taxon>
        <taxon>Ustilaginomycetes</taxon>
        <taxon>Ustilaginales</taxon>
        <taxon>Ustilaginaceae</taxon>
        <taxon>Moesziomyces</taxon>
    </lineage>
</organism>
<evidence type="ECO:0000313" key="2">
    <source>
        <dbReference type="EMBL" id="ETS60251.1"/>
    </source>
</evidence>
<name>W3VHS3_MOEAP</name>